<organism evidence="3 4">
    <name type="scientific">Blastopirellula marina</name>
    <dbReference type="NCBI Taxonomy" id="124"/>
    <lineage>
        <taxon>Bacteria</taxon>
        <taxon>Pseudomonadati</taxon>
        <taxon>Planctomycetota</taxon>
        <taxon>Planctomycetia</taxon>
        <taxon>Pirellulales</taxon>
        <taxon>Pirellulaceae</taxon>
        <taxon>Blastopirellula</taxon>
    </lineage>
</organism>
<dbReference type="Proteomes" id="UP000237819">
    <property type="component" value="Unassembled WGS sequence"/>
</dbReference>
<proteinExistence type="predicted"/>
<accession>A0A2S8GQP7</accession>
<comment type="caution">
    <text evidence="3">The sequence shown here is derived from an EMBL/GenBank/DDBJ whole genome shotgun (WGS) entry which is preliminary data.</text>
</comment>
<name>A0A2S8GQP7_9BACT</name>
<evidence type="ECO:0000313" key="4">
    <source>
        <dbReference type="Proteomes" id="UP000237819"/>
    </source>
</evidence>
<keyword evidence="2" id="KW-0732">Signal</keyword>
<dbReference type="AlphaFoldDB" id="A0A2S8GQP7"/>
<evidence type="ECO:0000256" key="1">
    <source>
        <dbReference type="SAM" id="MobiDB-lite"/>
    </source>
</evidence>
<evidence type="ECO:0000256" key="2">
    <source>
        <dbReference type="SAM" id="SignalP"/>
    </source>
</evidence>
<evidence type="ECO:0000313" key="3">
    <source>
        <dbReference type="EMBL" id="PQO46753.1"/>
    </source>
</evidence>
<protein>
    <submittedName>
        <fullName evidence="3">Uncharacterized protein</fullName>
    </submittedName>
</protein>
<dbReference type="RefSeq" id="WP_105334879.1">
    <property type="nucleotide sequence ID" value="NZ_PUHZ01000008.1"/>
</dbReference>
<feature type="region of interest" description="Disordered" evidence="1">
    <location>
        <begin position="339"/>
        <end position="376"/>
    </location>
</feature>
<dbReference type="EMBL" id="PUHZ01000008">
    <property type="protein sequence ID" value="PQO46753.1"/>
    <property type="molecule type" value="Genomic_DNA"/>
</dbReference>
<gene>
    <name evidence="3" type="ORF">C5Y93_07940</name>
</gene>
<feature type="chain" id="PRO_5015492108" evidence="2">
    <location>
        <begin position="32"/>
        <end position="438"/>
    </location>
</feature>
<sequence length="438" mass="47831">MSLKAKNLGIVRRALAPAILFALATALPAQAGENWLTGPEQEFFAALGVDARINGTTVKRTADLDAWPAIAQRAQQPLKGRIQAISAAYQRMPATEAERKELESIQLRLQAAMKAEMGNVVLGAFFGKDSFDQARESTANMMNVEDEQGRPIVRRAWDLQRTMLLRGLEARKTADKNLAEITDALARRTGKVLPADDFEWSMMSPGKTVTLYGHVGDRPLKSPVVQLTLYRKSTGGQWIAANGISSGIGMGLGVMNERDAASGTVLSAAQEEAMNLPLATTFVLPDLEAGSRVTVEIELPLAATLAIERAELQVWTDQGKLQQEEIAGLDAVQRRAQQDLEKERAAAQGQPGPLRQMFQPPAAQAQADPRDLTRDQQKALAQQKAVQESFANQSLKMAKNAISAKNDQMAKYYLQDTIRKAPDSAAARTAKRLLKKYE</sequence>
<reference evidence="3 4" key="1">
    <citation type="submission" date="2018-02" db="EMBL/GenBank/DDBJ databases">
        <title>Comparative genomes isolates from brazilian mangrove.</title>
        <authorList>
            <person name="Araujo J.E."/>
            <person name="Taketani R.G."/>
            <person name="Silva M.C.P."/>
            <person name="Loureco M.V."/>
            <person name="Andreote F.D."/>
        </authorList>
    </citation>
    <scope>NUCLEOTIDE SEQUENCE [LARGE SCALE GENOMIC DNA]</scope>
    <source>
        <strain evidence="3 4">Nap-Phe MGV</strain>
    </source>
</reference>
<feature type="signal peptide" evidence="2">
    <location>
        <begin position="1"/>
        <end position="31"/>
    </location>
</feature>